<protein>
    <submittedName>
        <fullName evidence="2">HD domain-containing protein</fullName>
    </submittedName>
</protein>
<dbReference type="Pfam" id="PF13487">
    <property type="entry name" value="HD_5"/>
    <property type="match status" value="1"/>
</dbReference>
<accession>A0A415D1X5</accession>
<dbReference type="InterPro" id="IPR052020">
    <property type="entry name" value="Cyclic_di-GMP/3'3'-cGAMP_PDE"/>
</dbReference>
<gene>
    <name evidence="2" type="ORF">DW116_10195</name>
</gene>
<dbReference type="PANTHER" id="PTHR45228">
    <property type="entry name" value="CYCLIC DI-GMP PHOSPHODIESTERASE TM_0186-RELATED"/>
    <property type="match status" value="1"/>
</dbReference>
<feature type="domain" description="HD-GYP" evidence="1">
    <location>
        <begin position="62"/>
        <end position="269"/>
    </location>
</feature>
<evidence type="ECO:0000259" key="1">
    <source>
        <dbReference type="PROSITE" id="PS51832"/>
    </source>
</evidence>
<dbReference type="Gene3D" id="1.10.3210.10">
    <property type="entry name" value="Hypothetical protein af1432"/>
    <property type="match status" value="1"/>
</dbReference>
<comment type="caution">
    <text evidence="2">The sequence shown here is derived from an EMBL/GenBank/DDBJ whole genome shotgun (WGS) entry which is preliminary data.</text>
</comment>
<dbReference type="EMBL" id="QRMI01000027">
    <property type="protein sequence ID" value="RHJ60029.1"/>
    <property type="molecule type" value="Genomic_DNA"/>
</dbReference>
<sequence>MEEELFYRRVESQQSDAYVWVKAIRHIDENEHTAMITLHQEQGVYPRILSMKQELDKKEKAITRQYWDTVSLLSNVLEHNQLKEADQQDRIGYYTKQIYRQLQKDYPEYGITDEEIETIAHLAPIHDIGKIRVPIEILNKEGKLTEEEWNIIRRHPLVGAEMTKWFPKGSETKQLNQYSYEICRHHHERYDGFGYPDGLKGEEIPLCAQVVGLADAYDALVSVRPYKRKITSKEAVNMILDGACGAFSKQLLQCFQKASMKREWTEKAD</sequence>
<organism evidence="2 3">
    <name type="scientific">[Ruminococcus] lactaris</name>
    <dbReference type="NCBI Taxonomy" id="46228"/>
    <lineage>
        <taxon>Bacteria</taxon>
        <taxon>Bacillati</taxon>
        <taxon>Bacillota</taxon>
        <taxon>Clostridia</taxon>
        <taxon>Lachnospirales</taxon>
        <taxon>Lachnospiraceae</taxon>
        <taxon>Mediterraneibacter</taxon>
    </lineage>
</organism>
<dbReference type="RefSeq" id="WP_118279264.1">
    <property type="nucleotide sequence ID" value="NZ_JAQDJO010000041.1"/>
</dbReference>
<evidence type="ECO:0000313" key="2">
    <source>
        <dbReference type="EMBL" id="RHJ60029.1"/>
    </source>
</evidence>
<dbReference type="AlphaFoldDB" id="A0A415D1X5"/>
<proteinExistence type="predicted"/>
<name>A0A415D1X5_9FIRM</name>
<dbReference type="InterPro" id="IPR003607">
    <property type="entry name" value="HD/PDEase_dom"/>
</dbReference>
<dbReference type="PROSITE" id="PS51832">
    <property type="entry name" value="HD_GYP"/>
    <property type="match status" value="1"/>
</dbReference>
<evidence type="ECO:0000313" key="3">
    <source>
        <dbReference type="Proteomes" id="UP000285832"/>
    </source>
</evidence>
<dbReference type="InterPro" id="IPR037522">
    <property type="entry name" value="HD_GYP_dom"/>
</dbReference>
<dbReference type="SUPFAM" id="SSF109604">
    <property type="entry name" value="HD-domain/PDEase-like"/>
    <property type="match status" value="1"/>
</dbReference>
<dbReference type="Proteomes" id="UP000285832">
    <property type="component" value="Unassembled WGS sequence"/>
</dbReference>
<dbReference type="CDD" id="cd00077">
    <property type="entry name" value="HDc"/>
    <property type="match status" value="1"/>
</dbReference>
<reference evidence="2 3" key="1">
    <citation type="submission" date="2018-08" db="EMBL/GenBank/DDBJ databases">
        <title>A genome reference for cultivated species of the human gut microbiota.</title>
        <authorList>
            <person name="Zou Y."/>
            <person name="Xue W."/>
            <person name="Luo G."/>
        </authorList>
    </citation>
    <scope>NUCLEOTIDE SEQUENCE [LARGE SCALE GENOMIC DNA]</scope>
    <source>
        <strain evidence="2 3">AM09-9</strain>
    </source>
</reference>